<comment type="caution">
    <text evidence="2">The sequence shown here is derived from an EMBL/GenBank/DDBJ whole genome shotgun (WGS) entry which is preliminary data.</text>
</comment>
<name>A0A1Y2S805_9GAMM</name>
<evidence type="ECO:0000313" key="3">
    <source>
        <dbReference type="Proteomes" id="UP000194350"/>
    </source>
</evidence>
<dbReference type="InterPro" id="IPR039519">
    <property type="entry name" value="YokE-like_PH"/>
</dbReference>
<accession>A0A1Y2S805</accession>
<dbReference type="Proteomes" id="UP000194350">
    <property type="component" value="Unassembled WGS sequence"/>
</dbReference>
<evidence type="ECO:0000259" key="1">
    <source>
        <dbReference type="Pfam" id="PF14470"/>
    </source>
</evidence>
<gene>
    <name evidence="2" type="ORF">Xvie_03438</name>
</gene>
<keyword evidence="3" id="KW-1185">Reference proteome</keyword>
<reference evidence="2 3" key="1">
    <citation type="submission" date="2016-10" db="EMBL/GenBank/DDBJ databases">
        <title>Systematic genetic and metabolomic analysis of Xenorhabdus and Photorhabdus spp., highlights the requirements for a dual symbiotic and pathogenic life style.</title>
        <authorList>
            <person name="Tobias N.J."/>
            <person name="Wolff H."/>
            <person name="Djahanschiri B."/>
            <person name="Pidot S.J."/>
            <person name="Stinear T.P."/>
            <person name="Ebersberger I."/>
            <person name="Bode H.B."/>
        </authorList>
    </citation>
    <scope>NUCLEOTIDE SEQUENCE [LARGE SCALE GENOMIC DNA]</scope>
    <source>
        <strain evidence="2 3">DSM 22392</strain>
    </source>
</reference>
<dbReference type="AlphaFoldDB" id="A0A1Y2S805"/>
<feature type="domain" description="YokE-like PH" evidence="1">
    <location>
        <begin position="42"/>
        <end position="130"/>
    </location>
</feature>
<protein>
    <submittedName>
        <fullName evidence="2">Phage protein</fullName>
    </submittedName>
</protein>
<dbReference type="Pfam" id="PF14470">
    <property type="entry name" value="bPH_3"/>
    <property type="match status" value="1"/>
</dbReference>
<sequence length="243" mass="27289">MVINYKTASDADLLAELKKLTSGVSTCVSRGKKGFFYIIRELDIGEHPISALFGDRDGLKGTFILLTNANIHFVRISLLKKIHHDKFPRKSINSFEEKKGLLSAKLTLVIDGQHYVFDNIEKKLITPFLSQLNKPLTPSSPVPQSTASQSKVDDTNLDTSSLIDKLERIEELKEFDVINNKEFNTLKEYVLASNLDKSLATVDVLKLVDDLDKLNDFVYSGVITKKDFTTQKQALLQTLPTTK</sequence>
<dbReference type="OrthoDB" id="6444720at2"/>
<organism evidence="2 3">
    <name type="scientific">Xenorhabdus vietnamensis</name>
    <dbReference type="NCBI Taxonomy" id="351656"/>
    <lineage>
        <taxon>Bacteria</taxon>
        <taxon>Pseudomonadati</taxon>
        <taxon>Pseudomonadota</taxon>
        <taxon>Gammaproteobacteria</taxon>
        <taxon>Enterobacterales</taxon>
        <taxon>Morganellaceae</taxon>
        <taxon>Xenorhabdus</taxon>
    </lineage>
</organism>
<dbReference type="RefSeq" id="WP_086110355.1">
    <property type="nucleotide sequence ID" value="NZ_CAWNGD010000067.1"/>
</dbReference>
<evidence type="ECO:0000313" key="2">
    <source>
        <dbReference type="EMBL" id="OTA14736.1"/>
    </source>
</evidence>
<proteinExistence type="predicted"/>
<dbReference type="EMBL" id="MUBJ01000024">
    <property type="protein sequence ID" value="OTA14736.1"/>
    <property type="molecule type" value="Genomic_DNA"/>
</dbReference>